<dbReference type="InterPro" id="IPR039787">
    <property type="entry name" value="ENDOU"/>
</dbReference>
<dbReference type="Pfam" id="PF23106">
    <property type="entry name" value="EGF_Teneurin"/>
    <property type="match status" value="1"/>
</dbReference>
<dbReference type="PROSITE" id="PS51959">
    <property type="entry name" value="ENDOU"/>
    <property type="match status" value="1"/>
</dbReference>
<gene>
    <name evidence="16" type="ORF">THRCLA_03034</name>
</gene>
<evidence type="ECO:0000256" key="5">
    <source>
        <dbReference type="ARBA" id="ARBA00022723"/>
    </source>
</evidence>
<keyword evidence="6" id="KW-0255">Endonuclease</keyword>
<keyword evidence="7" id="KW-0378">Hydrolase</keyword>
<evidence type="ECO:0000256" key="12">
    <source>
        <dbReference type="PROSITE-ProRule" id="PRU00076"/>
    </source>
</evidence>
<comment type="cofactor">
    <cofactor evidence="1">
        <name>Mn(2+)</name>
        <dbReference type="ChEBI" id="CHEBI:29035"/>
    </cofactor>
</comment>
<keyword evidence="17" id="KW-1185">Reference proteome</keyword>
<evidence type="ECO:0000259" key="14">
    <source>
        <dbReference type="PROSITE" id="PS50026"/>
    </source>
</evidence>
<dbReference type="SUPFAM" id="SSF142877">
    <property type="entry name" value="EndoU-like"/>
    <property type="match status" value="1"/>
</dbReference>
<evidence type="ECO:0000256" key="10">
    <source>
        <dbReference type="ARBA" id="ARBA00023211"/>
    </source>
</evidence>
<evidence type="ECO:0000256" key="3">
    <source>
        <dbReference type="ARBA" id="ARBA00011245"/>
    </source>
</evidence>
<evidence type="ECO:0000256" key="6">
    <source>
        <dbReference type="ARBA" id="ARBA00022759"/>
    </source>
</evidence>
<evidence type="ECO:0000256" key="8">
    <source>
        <dbReference type="ARBA" id="ARBA00022884"/>
    </source>
</evidence>
<dbReference type="PANTHER" id="PTHR12439:SF11">
    <property type="entry name" value="URIDYLATE-SPECIFIC ENDORIBONUCLEASE"/>
    <property type="match status" value="1"/>
</dbReference>
<dbReference type="InterPro" id="IPR018998">
    <property type="entry name" value="EndoU_C"/>
</dbReference>
<evidence type="ECO:0000256" key="13">
    <source>
        <dbReference type="SAM" id="MobiDB-lite"/>
    </source>
</evidence>
<dbReference type="GO" id="GO:0016787">
    <property type="term" value="F:hydrolase activity"/>
    <property type="evidence" value="ECO:0007669"/>
    <property type="project" value="UniProtKB-KW"/>
</dbReference>
<keyword evidence="11" id="KW-0456">Lyase</keyword>
<dbReference type="GO" id="GO:0003723">
    <property type="term" value="F:RNA binding"/>
    <property type="evidence" value="ECO:0007669"/>
    <property type="project" value="UniProtKB-KW"/>
</dbReference>
<feature type="disulfide bond" evidence="12">
    <location>
        <begin position="1020"/>
        <end position="1030"/>
    </location>
</feature>
<comment type="caution">
    <text evidence="16">The sequence shown here is derived from an EMBL/GenBank/DDBJ whole genome shotgun (WGS) entry which is preliminary data.</text>
</comment>
<dbReference type="AlphaFoldDB" id="A0A1W0A3A6"/>
<evidence type="ECO:0000259" key="15">
    <source>
        <dbReference type="PROSITE" id="PS51959"/>
    </source>
</evidence>
<dbReference type="InterPro" id="IPR002049">
    <property type="entry name" value="LE_dom"/>
</dbReference>
<keyword evidence="9 12" id="KW-1015">Disulfide bond</keyword>
<evidence type="ECO:0008006" key="18">
    <source>
        <dbReference type="Google" id="ProtNLM"/>
    </source>
</evidence>
<keyword evidence="5" id="KW-0479">Metal-binding</keyword>
<comment type="caution">
    <text evidence="12">Lacks conserved residue(s) required for the propagation of feature annotation.</text>
</comment>
<dbReference type="GO" id="GO:0046872">
    <property type="term" value="F:metal ion binding"/>
    <property type="evidence" value="ECO:0007669"/>
    <property type="project" value="UniProtKB-KW"/>
</dbReference>
<dbReference type="PROSITE" id="PS01186">
    <property type="entry name" value="EGF_2"/>
    <property type="match status" value="1"/>
</dbReference>
<dbReference type="PANTHER" id="PTHR12439">
    <property type="entry name" value="PLACENTAL PROTEIN 11-RELATED"/>
    <property type="match status" value="1"/>
</dbReference>
<dbReference type="GO" id="GO:0016829">
    <property type="term" value="F:lyase activity"/>
    <property type="evidence" value="ECO:0007669"/>
    <property type="project" value="UniProtKB-KW"/>
</dbReference>
<evidence type="ECO:0000313" key="17">
    <source>
        <dbReference type="Proteomes" id="UP000243217"/>
    </source>
</evidence>
<dbReference type="EMBL" id="JNBS01000559">
    <property type="protein sequence ID" value="OQS04747.1"/>
    <property type="molecule type" value="Genomic_DNA"/>
</dbReference>
<organism evidence="16 17">
    <name type="scientific">Thraustotheca clavata</name>
    <dbReference type="NCBI Taxonomy" id="74557"/>
    <lineage>
        <taxon>Eukaryota</taxon>
        <taxon>Sar</taxon>
        <taxon>Stramenopiles</taxon>
        <taxon>Oomycota</taxon>
        <taxon>Saprolegniomycetes</taxon>
        <taxon>Saprolegniales</taxon>
        <taxon>Achlyaceae</taxon>
        <taxon>Thraustotheca</taxon>
    </lineage>
</organism>
<sequence>MIHGESNESIVASELKDLSLACTKLWELDDNRLTPNEDYEINLQQGKSPYQQGDMAPDNLFTFVNPKALQKKTFKLFIDLLDNYERETGVAETVTREELRENELFINAICDTRVMKYAHSWLQGNRKFTGDMAAFKRKLHEIWFGLYRREVANDSSGFEHVFIGEVKDHQVTGFHNWIQMYMEEKAGRLDYLGYIKPKQRGRSVMEPHEYEQLITIQFAWEKEVKPVSTSLIGVSPEFEMALYTLCFLNGVEQNEVMLGPYKCIIKCFSIGRGDRAKIGSSFPEACPLNEEQAASKIQAIFRGKSTRAKVPPPSAAASGNNTAWRPAGQPGAPAWGAPSNQQTNDIPAQQPRPAGNPWGNANAAPAPQQPRPAGNPWGTPAPAAPAQQQAHPAGNASGTQPAAERPRPAGNPWGTQGTSESWSGLDGYCYLALHDATAGATTLADISMTISSSIPVGGQISVLFPNGFTIAPTTLTVPVGISSSSTVASTGNNLKVTIATSSVAVGTISFTVNGISNLGATTTGTFIANTYDATTILIESGTSLTGLTIALGTALTASVVLANNTASVTTGCSISITTSLKLPVGGKFAITFPSRFGVASTHLTSITDFIPTATTTAMSVTGNTVYVTIGTFPLPPGTYSFNVDGITNPGSSCNQFYNEICSTIWEGYIVSTLDINLNPFQTTSTPGTAIIKSNLYFARVTPLLKTPNALTSATILFNTVLPIPTAGYVIVVFPSSFGLNVAGVMSGWSGLNAASPFTISGTTLTIQSATTVPPTNGIQFTISGVTTPPLNTVGYYSIYTTDSAFNTIEEATNIGGVGCYFMNQCNGHGTCTMMSEKCICQPGWGAPTDTSIGGAPDCSLRTCPAGLAWADIPVSPSSAHNQLMECSGQGYCNRQTGECQCFPEFTGIACDRLTCPNDCSGHGLCLNMQQLALRTDMIPLSPSTTYSSWDATRIYGCKCDSSWPVGLGAGQTRVSEWFGADCSLRHCPSGDDPITAVDETNCAGVTSSSGVGVGDPGNLCFNECSGRGVCYFHTGECRCFNGFKGAACNEIDILFTDHNRTLLDLVLAGW</sequence>
<feature type="region of interest" description="Disordered" evidence="13">
    <location>
        <begin position="304"/>
        <end position="418"/>
    </location>
</feature>
<comment type="similarity">
    <text evidence="2">Belongs to the ENDOU family.</text>
</comment>
<dbReference type="Proteomes" id="UP000243217">
    <property type="component" value="Unassembled WGS sequence"/>
</dbReference>
<evidence type="ECO:0000256" key="2">
    <source>
        <dbReference type="ARBA" id="ARBA00010168"/>
    </source>
</evidence>
<feature type="compositionally biased region" description="Low complexity" evidence="13">
    <location>
        <begin position="326"/>
        <end position="338"/>
    </location>
</feature>
<dbReference type="InterPro" id="IPR000742">
    <property type="entry name" value="EGF"/>
</dbReference>
<dbReference type="CDD" id="cd00055">
    <property type="entry name" value="EGF_Lam"/>
    <property type="match status" value="1"/>
</dbReference>
<dbReference type="Pfam" id="PF07974">
    <property type="entry name" value="EGF_2"/>
    <property type="match status" value="1"/>
</dbReference>
<keyword evidence="4" id="KW-0540">Nuclease</keyword>
<keyword evidence="8" id="KW-0694">RNA-binding</keyword>
<evidence type="ECO:0000256" key="7">
    <source>
        <dbReference type="ARBA" id="ARBA00022801"/>
    </source>
</evidence>
<keyword evidence="12" id="KW-0245">EGF-like domain</keyword>
<dbReference type="CDD" id="cd21159">
    <property type="entry name" value="XendoU"/>
    <property type="match status" value="1"/>
</dbReference>
<dbReference type="OrthoDB" id="430326at2759"/>
<evidence type="ECO:0000256" key="4">
    <source>
        <dbReference type="ARBA" id="ARBA00022722"/>
    </source>
</evidence>
<reference evidence="16 17" key="1">
    <citation type="journal article" date="2014" name="Genome Biol. Evol.">
        <title>The secreted proteins of Achlya hypogyna and Thraustotheca clavata identify the ancestral oomycete secretome and reveal gene acquisitions by horizontal gene transfer.</title>
        <authorList>
            <person name="Misner I."/>
            <person name="Blouin N."/>
            <person name="Leonard G."/>
            <person name="Richards T.A."/>
            <person name="Lane C.E."/>
        </authorList>
    </citation>
    <scope>NUCLEOTIDE SEQUENCE [LARGE SCALE GENOMIC DNA]</scope>
    <source>
        <strain evidence="16 17">ATCC 34112</strain>
    </source>
</reference>
<name>A0A1W0A3A6_9STRA</name>
<accession>A0A1W0A3A6</accession>
<dbReference type="PROSITE" id="PS00022">
    <property type="entry name" value="EGF_1"/>
    <property type="match status" value="1"/>
</dbReference>
<dbReference type="Gene3D" id="2.10.25.10">
    <property type="entry name" value="Laminin"/>
    <property type="match status" value="1"/>
</dbReference>
<dbReference type="InterPro" id="IPR037227">
    <property type="entry name" value="EndoU-like"/>
</dbReference>
<evidence type="ECO:0000256" key="1">
    <source>
        <dbReference type="ARBA" id="ARBA00001936"/>
    </source>
</evidence>
<evidence type="ECO:0000256" key="11">
    <source>
        <dbReference type="ARBA" id="ARBA00023239"/>
    </source>
</evidence>
<evidence type="ECO:0000313" key="16">
    <source>
        <dbReference type="EMBL" id="OQS04747.1"/>
    </source>
</evidence>
<feature type="domain" description="EndoU" evidence="15">
    <location>
        <begin position="14"/>
        <end position="287"/>
    </location>
</feature>
<dbReference type="GO" id="GO:0004521">
    <property type="term" value="F:RNA endonuclease activity"/>
    <property type="evidence" value="ECO:0007669"/>
    <property type="project" value="InterPro"/>
</dbReference>
<feature type="compositionally biased region" description="Low complexity" evidence="13">
    <location>
        <begin position="351"/>
        <end position="396"/>
    </location>
</feature>
<dbReference type="Pfam" id="PF09412">
    <property type="entry name" value="XendoU"/>
    <property type="match status" value="1"/>
</dbReference>
<dbReference type="PROSITE" id="PS50096">
    <property type="entry name" value="IQ"/>
    <property type="match status" value="1"/>
</dbReference>
<keyword evidence="10" id="KW-0464">Manganese</keyword>
<protein>
    <recommendedName>
        <fullName evidence="18">EndoU domain-containing protein</fullName>
    </recommendedName>
</protein>
<dbReference type="InterPro" id="IPR013111">
    <property type="entry name" value="EGF_extracell"/>
</dbReference>
<dbReference type="PROSITE" id="PS50026">
    <property type="entry name" value="EGF_3"/>
    <property type="match status" value="1"/>
</dbReference>
<comment type="subunit">
    <text evidence="3">Monomer.</text>
</comment>
<proteinExistence type="inferred from homology"/>
<evidence type="ECO:0000256" key="9">
    <source>
        <dbReference type="ARBA" id="ARBA00023157"/>
    </source>
</evidence>
<feature type="disulfide bond" evidence="12">
    <location>
        <begin position="1039"/>
        <end position="1048"/>
    </location>
</feature>
<feature type="domain" description="EGF-like" evidence="14">
    <location>
        <begin position="1016"/>
        <end position="1049"/>
    </location>
</feature>